<reference evidence="8 9" key="1">
    <citation type="submission" date="2013-03" db="EMBL/GenBank/DDBJ databases">
        <title>The Genome Sequence of Capronia epimyces CBS 606.96.</title>
        <authorList>
            <consortium name="The Broad Institute Genomics Platform"/>
            <person name="Cuomo C."/>
            <person name="de Hoog S."/>
            <person name="Gorbushina A."/>
            <person name="Walker B."/>
            <person name="Young S.K."/>
            <person name="Zeng Q."/>
            <person name="Gargeya S."/>
            <person name="Fitzgerald M."/>
            <person name="Haas B."/>
            <person name="Abouelleil A."/>
            <person name="Allen A.W."/>
            <person name="Alvarado L."/>
            <person name="Arachchi H.M."/>
            <person name="Berlin A.M."/>
            <person name="Chapman S.B."/>
            <person name="Gainer-Dewar J."/>
            <person name="Goldberg J."/>
            <person name="Griggs A."/>
            <person name="Gujja S."/>
            <person name="Hansen M."/>
            <person name="Howarth C."/>
            <person name="Imamovic A."/>
            <person name="Ireland A."/>
            <person name="Larimer J."/>
            <person name="McCowan C."/>
            <person name="Murphy C."/>
            <person name="Pearson M."/>
            <person name="Poon T.W."/>
            <person name="Priest M."/>
            <person name="Roberts A."/>
            <person name="Saif S."/>
            <person name="Shea T."/>
            <person name="Sisk P."/>
            <person name="Sykes S."/>
            <person name="Wortman J."/>
            <person name="Nusbaum C."/>
            <person name="Birren B."/>
        </authorList>
    </citation>
    <scope>NUCLEOTIDE SEQUENCE [LARGE SCALE GENOMIC DNA]</scope>
    <source>
        <strain evidence="8 9">CBS 606.96</strain>
    </source>
</reference>
<dbReference type="HOGENOM" id="CLU_018406_5_1_1"/>
<gene>
    <name evidence="8" type="ORF">A1O3_02731</name>
</gene>
<evidence type="ECO:0000259" key="7">
    <source>
        <dbReference type="PROSITE" id="PS50865"/>
    </source>
</evidence>
<keyword evidence="2 4" id="KW-0863">Zinc-finger</keyword>
<sequence length="569" mass="64581">MQKGSLRVSWPGDNHPRSVGDDGSSRPSSSKNLPENRHQLVEDGSVYTKQTAESGNGLYAAREIAAKSQLIFVTRPLLVALETSKLQTTCYACFRSPSDSDWPVTVDKHHSLKTCSRCKVVKFCDQKCQSQAWSQYHRLECNLYSKLHPRVLPSTVRAIIRLLKQYKAGMLPDGEWEQLLALESHQEDFAKAGGQRWQDLLIMMQGIKGYSGTDESPDLILRLVCVLAVNSFTLTNATFDSSGLILHPKPSLLNHSCEPNAYVRFDVSSSTYQQGFPTLGSISVHALRDITKDEEVTISYVDTTFPSEKRQQELRDRYFFTCQCGFCAKGPDTAQDSYHLSPGSSLKSAIGAKVREIGQEADQVFLSMEANAGLEHEHIDEIRAAMSRLAKTGAWPIHRYPWPQLRQQLLYGLLGSNRFAEALLHSAVFVRIIHPVLFEQEHHPIRLVQMWTFWNLSRQCLETLMQKDNPSDKDRQDIRTLGVLNCVTIDHIRQISNQGDQPKGRLERMVDRAFEEVQQEGVFWSEYLRNRAEIRRTAWLWVDNQIKALLKGEGVRQEIVDRGLARVPG</sequence>
<dbReference type="InterPro" id="IPR046341">
    <property type="entry name" value="SET_dom_sf"/>
</dbReference>
<dbReference type="PANTHER" id="PTHR12197:SF251">
    <property type="entry name" value="EG:BACR7C10.4 PROTEIN"/>
    <property type="match status" value="1"/>
</dbReference>
<dbReference type="eggNOG" id="KOG2084">
    <property type="taxonomic scope" value="Eukaryota"/>
</dbReference>
<dbReference type="Gene3D" id="6.10.140.2220">
    <property type="match status" value="1"/>
</dbReference>
<dbReference type="Gene3D" id="1.10.220.160">
    <property type="match status" value="1"/>
</dbReference>
<comment type="caution">
    <text evidence="8">The sequence shown here is derived from an EMBL/GenBank/DDBJ whole genome shotgun (WGS) entry which is preliminary data.</text>
</comment>
<evidence type="ECO:0000256" key="3">
    <source>
        <dbReference type="ARBA" id="ARBA00022833"/>
    </source>
</evidence>
<keyword evidence="9" id="KW-1185">Reference proteome</keyword>
<dbReference type="GO" id="GO:0008270">
    <property type="term" value="F:zinc ion binding"/>
    <property type="evidence" value="ECO:0007669"/>
    <property type="project" value="UniProtKB-KW"/>
</dbReference>
<evidence type="ECO:0000256" key="1">
    <source>
        <dbReference type="ARBA" id="ARBA00022723"/>
    </source>
</evidence>
<organism evidence="8 9">
    <name type="scientific">Capronia epimyces CBS 606.96</name>
    <dbReference type="NCBI Taxonomy" id="1182542"/>
    <lineage>
        <taxon>Eukaryota</taxon>
        <taxon>Fungi</taxon>
        <taxon>Dikarya</taxon>
        <taxon>Ascomycota</taxon>
        <taxon>Pezizomycotina</taxon>
        <taxon>Eurotiomycetes</taxon>
        <taxon>Chaetothyriomycetidae</taxon>
        <taxon>Chaetothyriales</taxon>
        <taxon>Herpotrichiellaceae</taxon>
        <taxon>Capronia</taxon>
    </lineage>
</organism>
<name>W9Z586_9EURO</name>
<feature type="region of interest" description="Disordered" evidence="5">
    <location>
        <begin position="1"/>
        <end position="46"/>
    </location>
</feature>
<evidence type="ECO:0000256" key="2">
    <source>
        <dbReference type="ARBA" id="ARBA00022771"/>
    </source>
</evidence>
<dbReference type="Proteomes" id="UP000019478">
    <property type="component" value="Unassembled WGS sequence"/>
</dbReference>
<evidence type="ECO:0000259" key="6">
    <source>
        <dbReference type="PROSITE" id="PS50280"/>
    </source>
</evidence>
<dbReference type="AlphaFoldDB" id="W9Z586"/>
<dbReference type="Pfam" id="PF01753">
    <property type="entry name" value="zf-MYND"/>
    <property type="match status" value="1"/>
</dbReference>
<keyword evidence="3" id="KW-0862">Zinc</keyword>
<accession>W9Z586</accession>
<feature type="domain" description="MYND-type" evidence="7">
    <location>
        <begin position="90"/>
        <end position="141"/>
    </location>
</feature>
<evidence type="ECO:0000256" key="5">
    <source>
        <dbReference type="SAM" id="MobiDB-lite"/>
    </source>
</evidence>
<dbReference type="STRING" id="1182542.W9Z586"/>
<dbReference type="Pfam" id="PF00856">
    <property type="entry name" value="SET"/>
    <property type="match status" value="1"/>
</dbReference>
<dbReference type="InterPro" id="IPR001214">
    <property type="entry name" value="SET_dom"/>
</dbReference>
<dbReference type="GO" id="GO:0005634">
    <property type="term" value="C:nucleus"/>
    <property type="evidence" value="ECO:0007669"/>
    <property type="project" value="TreeGrafter"/>
</dbReference>
<protein>
    <submittedName>
        <fullName evidence="8">Uncharacterized protein</fullName>
    </submittedName>
</protein>
<keyword evidence="1" id="KW-0479">Metal-binding</keyword>
<dbReference type="PROSITE" id="PS50280">
    <property type="entry name" value="SET"/>
    <property type="match status" value="1"/>
</dbReference>
<dbReference type="OrthoDB" id="5945798at2759"/>
<dbReference type="RefSeq" id="XP_007731061.1">
    <property type="nucleotide sequence ID" value="XM_007732871.1"/>
</dbReference>
<dbReference type="SMART" id="SM00317">
    <property type="entry name" value="SET"/>
    <property type="match status" value="1"/>
</dbReference>
<proteinExistence type="predicted"/>
<dbReference type="EMBL" id="AMGY01000002">
    <property type="protein sequence ID" value="EXJ89664.1"/>
    <property type="molecule type" value="Genomic_DNA"/>
</dbReference>
<feature type="domain" description="SET" evidence="6">
    <location>
        <begin position="44"/>
        <end position="301"/>
    </location>
</feature>
<dbReference type="PROSITE" id="PS50865">
    <property type="entry name" value="ZF_MYND_2"/>
    <property type="match status" value="1"/>
</dbReference>
<evidence type="ECO:0000313" key="8">
    <source>
        <dbReference type="EMBL" id="EXJ89664.1"/>
    </source>
</evidence>
<dbReference type="CDD" id="cd20071">
    <property type="entry name" value="SET_SMYD"/>
    <property type="match status" value="1"/>
</dbReference>
<dbReference type="Gene3D" id="2.170.270.10">
    <property type="entry name" value="SET domain"/>
    <property type="match status" value="1"/>
</dbReference>
<dbReference type="PANTHER" id="PTHR12197">
    <property type="entry name" value="HISTONE-LYSINE N-METHYLTRANSFERASE SMYD"/>
    <property type="match status" value="1"/>
</dbReference>
<dbReference type="GeneID" id="19166861"/>
<dbReference type="SUPFAM" id="SSF82199">
    <property type="entry name" value="SET domain"/>
    <property type="match status" value="1"/>
</dbReference>
<evidence type="ECO:0000256" key="4">
    <source>
        <dbReference type="PROSITE-ProRule" id="PRU00134"/>
    </source>
</evidence>
<dbReference type="InterPro" id="IPR050869">
    <property type="entry name" value="H3K4_H4K5_MeTrfase"/>
</dbReference>
<evidence type="ECO:0000313" key="9">
    <source>
        <dbReference type="Proteomes" id="UP000019478"/>
    </source>
</evidence>
<dbReference type="InterPro" id="IPR002893">
    <property type="entry name" value="Znf_MYND"/>
</dbReference>
<feature type="compositionally biased region" description="Basic and acidic residues" evidence="5">
    <location>
        <begin position="14"/>
        <end position="24"/>
    </location>
</feature>